<dbReference type="AlphaFoldDB" id="A0A817FCR6"/>
<gene>
    <name evidence="1" type="ORF">LSAA_275</name>
</gene>
<accession>A0A817FCR6</accession>
<reference evidence="1" key="1">
    <citation type="submission" date="2021-02" db="EMBL/GenBank/DDBJ databases">
        <authorList>
            <person name="Bekaert M."/>
        </authorList>
    </citation>
    <scope>NUCLEOTIDE SEQUENCE</scope>
    <source>
        <strain evidence="1">IoA-00</strain>
    </source>
</reference>
<organism evidence="1 2">
    <name type="scientific">Lepeophtheirus salmonis</name>
    <name type="common">Salmon louse</name>
    <name type="synonym">Caligus salmonis</name>
    <dbReference type="NCBI Taxonomy" id="72036"/>
    <lineage>
        <taxon>Eukaryota</taxon>
        <taxon>Metazoa</taxon>
        <taxon>Ecdysozoa</taxon>
        <taxon>Arthropoda</taxon>
        <taxon>Crustacea</taxon>
        <taxon>Multicrustacea</taxon>
        <taxon>Hexanauplia</taxon>
        <taxon>Copepoda</taxon>
        <taxon>Siphonostomatoida</taxon>
        <taxon>Caligidae</taxon>
        <taxon>Lepeophtheirus</taxon>
    </lineage>
</organism>
<keyword evidence="2" id="KW-1185">Reference proteome</keyword>
<evidence type="ECO:0000313" key="1">
    <source>
        <dbReference type="EMBL" id="CAF2745772.1"/>
    </source>
</evidence>
<dbReference type="EMBL" id="CAJNVT010000112">
    <property type="protein sequence ID" value="CAF2745772.1"/>
    <property type="molecule type" value="Genomic_DNA"/>
</dbReference>
<sequence>MWVQLITSDTPGNAYVQEIDAQLLVSNKVLKLVIEETCKIPPSPWSGEKEKESETRIITRPIEQDEKIRRVHQLTARKALKDELELIVKSEIPTGLNKVISHKVNGI</sequence>
<protein>
    <submittedName>
        <fullName evidence="1">(salmon louse) hypothetical protein</fullName>
    </submittedName>
</protein>
<evidence type="ECO:0000313" key="2">
    <source>
        <dbReference type="Proteomes" id="UP000675881"/>
    </source>
</evidence>
<comment type="caution">
    <text evidence="1">The sequence shown here is derived from an EMBL/GenBank/DDBJ whole genome shotgun (WGS) entry which is preliminary data.</text>
</comment>
<proteinExistence type="predicted"/>
<dbReference type="Proteomes" id="UP000675881">
    <property type="component" value="Unassembled WGS sequence"/>
</dbReference>
<name>A0A817FCR6_LEPSM</name>